<keyword evidence="3" id="KW-1185">Reference proteome</keyword>
<evidence type="ECO:0000313" key="3">
    <source>
        <dbReference type="Proteomes" id="UP000054359"/>
    </source>
</evidence>
<feature type="chain" id="PRO_5001829653" evidence="1">
    <location>
        <begin position="19"/>
        <end position="60"/>
    </location>
</feature>
<dbReference type="EMBL" id="KK114878">
    <property type="protein sequence ID" value="KFM63593.1"/>
    <property type="molecule type" value="Genomic_DNA"/>
</dbReference>
<dbReference type="AlphaFoldDB" id="A0A087TEQ4"/>
<evidence type="ECO:0000256" key="1">
    <source>
        <dbReference type="SAM" id="SignalP"/>
    </source>
</evidence>
<evidence type="ECO:0000313" key="2">
    <source>
        <dbReference type="EMBL" id="KFM63593.1"/>
    </source>
</evidence>
<sequence length="60" mass="7280">MQLLLLWFFPLFLQYILQFGNIAEIVEISSFNRVFIVDNHFCIVSTFQYHLLFKNTYIVM</sequence>
<gene>
    <name evidence="2" type="ORF">X975_07386</name>
</gene>
<organism evidence="2 3">
    <name type="scientific">Stegodyphus mimosarum</name>
    <name type="common">African social velvet spider</name>
    <dbReference type="NCBI Taxonomy" id="407821"/>
    <lineage>
        <taxon>Eukaryota</taxon>
        <taxon>Metazoa</taxon>
        <taxon>Ecdysozoa</taxon>
        <taxon>Arthropoda</taxon>
        <taxon>Chelicerata</taxon>
        <taxon>Arachnida</taxon>
        <taxon>Araneae</taxon>
        <taxon>Araneomorphae</taxon>
        <taxon>Entelegynae</taxon>
        <taxon>Eresoidea</taxon>
        <taxon>Eresidae</taxon>
        <taxon>Stegodyphus</taxon>
    </lineage>
</organism>
<keyword evidence="1" id="KW-0732">Signal</keyword>
<feature type="signal peptide" evidence="1">
    <location>
        <begin position="1"/>
        <end position="18"/>
    </location>
</feature>
<name>A0A087TEQ4_STEMI</name>
<proteinExistence type="predicted"/>
<reference evidence="2 3" key="1">
    <citation type="submission" date="2013-11" db="EMBL/GenBank/DDBJ databases">
        <title>Genome sequencing of Stegodyphus mimosarum.</title>
        <authorList>
            <person name="Bechsgaard J."/>
        </authorList>
    </citation>
    <scope>NUCLEOTIDE SEQUENCE [LARGE SCALE GENOMIC DNA]</scope>
</reference>
<accession>A0A087TEQ4</accession>
<feature type="non-terminal residue" evidence="2">
    <location>
        <position position="60"/>
    </location>
</feature>
<protein>
    <submittedName>
        <fullName evidence="2">Uncharacterized protein</fullName>
    </submittedName>
</protein>
<dbReference type="Proteomes" id="UP000054359">
    <property type="component" value="Unassembled WGS sequence"/>
</dbReference>